<dbReference type="EMBL" id="LSBI01000002">
    <property type="protein sequence ID" value="OAQ92852.1"/>
    <property type="molecule type" value="Genomic_DNA"/>
</dbReference>
<name>A0A179HSL2_PURLI</name>
<dbReference type="Proteomes" id="UP000078340">
    <property type="component" value="Unassembled WGS sequence"/>
</dbReference>
<protein>
    <submittedName>
        <fullName evidence="2">Uncharacterized protein</fullName>
    </submittedName>
</protein>
<reference evidence="2 3" key="1">
    <citation type="submission" date="2016-02" db="EMBL/GenBank/DDBJ databases">
        <title>Biosynthesis of antibiotic leucinostatins and their inhibition on Phytophthora in bio-control Purpureocillium lilacinum.</title>
        <authorList>
            <person name="Wang G."/>
            <person name="Liu Z."/>
            <person name="Lin R."/>
            <person name="Li E."/>
            <person name="Mao Z."/>
            <person name="Ling J."/>
            <person name="Yin W."/>
            <person name="Xie B."/>
        </authorList>
    </citation>
    <scope>NUCLEOTIDE SEQUENCE [LARGE SCALE GENOMIC DNA]</scope>
    <source>
        <strain evidence="2">PLFJ-1</strain>
    </source>
</reference>
<accession>A0A179HSL2</accession>
<gene>
    <name evidence="2" type="ORF">VFPFJ_02013</name>
</gene>
<comment type="caution">
    <text evidence="2">The sequence shown here is derived from an EMBL/GenBank/DDBJ whole genome shotgun (WGS) entry which is preliminary data.</text>
</comment>
<proteinExistence type="predicted"/>
<evidence type="ECO:0000313" key="2">
    <source>
        <dbReference type="EMBL" id="OAQ92852.1"/>
    </source>
</evidence>
<evidence type="ECO:0000313" key="3">
    <source>
        <dbReference type="Proteomes" id="UP000078340"/>
    </source>
</evidence>
<organism evidence="2 3">
    <name type="scientific">Purpureocillium lilacinum</name>
    <name type="common">Paecilomyces lilacinus</name>
    <dbReference type="NCBI Taxonomy" id="33203"/>
    <lineage>
        <taxon>Eukaryota</taxon>
        <taxon>Fungi</taxon>
        <taxon>Dikarya</taxon>
        <taxon>Ascomycota</taxon>
        <taxon>Pezizomycotina</taxon>
        <taxon>Sordariomycetes</taxon>
        <taxon>Hypocreomycetidae</taxon>
        <taxon>Hypocreales</taxon>
        <taxon>Ophiocordycipitaceae</taxon>
        <taxon>Purpureocillium</taxon>
    </lineage>
</organism>
<sequence length="166" mass="17623">MSGREGASRTRGGQTVEARVSASRIQIQGRAPRAGSGDKMPFQLPPAGAPDTPDPWSVMPTAGRPSVKLAPNIERGLRHPIQLTGHMCALSIGVGIRECVVGPQTGASYITRSPGAAVPVVECCQGVILLDLLLPPLFMHAQRSPCLMFRAGWRLLTDAIVQDAHK</sequence>
<dbReference type="AlphaFoldDB" id="A0A179HSL2"/>
<evidence type="ECO:0000256" key="1">
    <source>
        <dbReference type="SAM" id="MobiDB-lite"/>
    </source>
</evidence>
<feature type="region of interest" description="Disordered" evidence="1">
    <location>
        <begin position="1"/>
        <end position="50"/>
    </location>
</feature>